<feature type="modified residue" description="Phosphohistidine" evidence="12">
    <location>
        <position position="50"/>
    </location>
</feature>
<keyword evidence="9" id="KW-0067">ATP-binding</keyword>
<dbReference type="InterPro" id="IPR036890">
    <property type="entry name" value="HATPase_C_sf"/>
</dbReference>
<dbReference type="PROSITE" id="PS50109">
    <property type="entry name" value="HIS_KIN"/>
    <property type="match status" value="1"/>
</dbReference>
<dbReference type="InterPro" id="IPR004105">
    <property type="entry name" value="CheA-like_dim"/>
</dbReference>
<dbReference type="CDD" id="cd16916">
    <property type="entry name" value="HATPase_CheA-like"/>
    <property type="match status" value="1"/>
</dbReference>
<organism evidence="16 17">
    <name type="scientific">Limnobacter litoralis</name>
    <dbReference type="NCBI Taxonomy" id="481366"/>
    <lineage>
        <taxon>Bacteria</taxon>
        <taxon>Pseudomonadati</taxon>
        <taxon>Pseudomonadota</taxon>
        <taxon>Betaproteobacteria</taxon>
        <taxon>Burkholderiales</taxon>
        <taxon>Burkholderiaceae</taxon>
        <taxon>Limnobacter</taxon>
    </lineage>
</organism>
<dbReference type="Pfam" id="PF01627">
    <property type="entry name" value="Hpt"/>
    <property type="match status" value="1"/>
</dbReference>
<accession>A0ABQ5YVX5</accession>
<evidence type="ECO:0000256" key="10">
    <source>
        <dbReference type="ARBA" id="ARBA00023012"/>
    </source>
</evidence>
<dbReference type="SUPFAM" id="SSF47384">
    <property type="entry name" value="Homodimeric domain of signal transducing histidine kinase"/>
    <property type="match status" value="1"/>
</dbReference>
<evidence type="ECO:0000256" key="8">
    <source>
        <dbReference type="ARBA" id="ARBA00022777"/>
    </source>
</evidence>
<evidence type="ECO:0000256" key="3">
    <source>
        <dbReference type="ARBA" id="ARBA00021495"/>
    </source>
</evidence>
<dbReference type="InterPro" id="IPR003594">
    <property type="entry name" value="HATPase_dom"/>
</dbReference>
<dbReference type="InterPro" id="IPR005467">
    <property type="entry name" value="His_kinase_dom"/>
</dbReference>
<dbReference type="Gene3D" id="2.30.30.40">
    <property type="entry name" value="SH3 Domains"/>
    <property type="match status" value="1"/>
</dbReference>
<evidence type="ECO:0000256" key="12">
    <source>
        <dbReference type="PROSITE-ProRule" id="PRU00110"/>
    </source>
</evidence>
<keyword evidence="7" id="KW-0547">Nucleotide-binding</keyword>
<dbReference type="EMBL" id="BSOJ01000032">
    <property type="protein sequence ID" value="GLR27637.1"/>
    <property type="molecule type" value="Genomic_DNA"/>
</dbReference>
<gene>
    <name evidence="16" type="primary">cheA-1</name>
    <name evidence="16" type="ORF">GCM10007875_27280</name>
</gene>
<dbReference type="SUPFAM" id="SSF47226">
    <property type="entry name" value="Histidine-containing phosphotransfer domain, HPT domain"/>
    <property type="match status" value="1"/>
</dbReference>
<feature type="domain" description="Histidine kinase" evidence="13">
    <location>
        <begin position="320"/>
        <end position="568"/>
    </location>
</feature>
<dbReference type="Gene3D" id="1.10.287.560">
    <property type="entry name" value="Histidine kinase CheA-like, homodimeric domain"/>
    <property type="match status" value="1"/>
</dbReference>
<evidence type="ECO:0000259" key="14">
    <source>
        <dbReference type="PROSITE" id="PS50851"/>
    </source>
</evidence>
<keyword evidence="5 12" id="KW-0597">Phosphoprotein</keyword>
<keyword evidence="10" id="KW-0902">Two-component regulatory system</keyword>
<dbReference type="InterPro" id="IPR036641">
    <property type="entry name" value="HPT_dom_sf"/>
</dbReference>
<protein>
    <recommendedName>
        <fullName evidence="3">Chemotaxis protein CheA</fullName>
        <ecNumber evidence="2">2.7.13.3</ecNumber>
    </recommendedName>
</protein>
<dbReference type="InterPro" id="IPR037006">
    <property type="entry name" value="CheA-like_homodim_sf"/>
</dbReference>
<dbReference type="SUPFAM" id="SSF50341">
    <property type="entry name" value="CheW-like"/>
    <property type="match status" value="1"/>
</dbReference>
<dbReference type="InterPro" id="IPR008207">
    <property type="entry name" value="Sig_transdc_His_kin_Hpt_dom"/>
</dbReference>
<dbReference type="CDD" id="cd00088">
    <property type="entry name" value="HPT"/>
    <property type="match status" value="1"/>
</dbReference>
<dbReference type="EC" id="2.7.13.3" evidence="2"/>
<name>A0ABQ5YVX5_9BURK</name>
<proteinExistence type="predicted"/>
<comment type="catalytic activity">
    <reaction evidence="1">
        <text>ATP + protein L-histidine = ADP + protein N-phospho-L-histidine.</text>
        <dbReference type="EC" id="2.7.13.3"/>
    </reaction>
</comment>
<evidence type="ECO:0000256" key="2">
    <source>
        <dbReference type="ARBA" id="ARBA00012438"/>
    </source>
</evidence>
<reference evidence="17" key="1">
    <citation type="journal article" date="2019" name="Int. J. Syst. Evol. Microbiol.">
        <title>The Global Catalogue of Microorganisms (GCM) 10K type strain sequencing project: providing services to taxonomists for standard genome sequencing and annotation.</title>
        <authorList>
            <consortium name="The Broad Institute Genomics Platform"/>
            <consortium name="The Broad Institute Genome Sequencing Center for Infectious Disease"/>
            <person name="Wu L."/>
            <person name="Ma J."/>
        </authorList>
    </citation>
    <scope>NUCLEOTIDE SEQUENCE [LARGE SCALE GENOMIC DNA]</scope>
    <source>
        <strain evidence="17">NBRC 105857</strain>
    </source>
</reference>
<evidence type="ECO:0000256" key="11">
    <source>
        <dbReference type="ARBA" id="ARBA00035100"/>
    </source>
</evidence>
<evidence type="ECO:0000313" key="17">
    <source>
        <dbReference type="Proteomes" id="UP001156664"/>
    </source>
</evidence>
<dbReference type="Pfam" id="PF02895">
    <property type="entry name" value="H-kinase_dim"/>
    <property type="match status" value="1"/>
</dbReference>
<dbReference type="InterPro" id="IPR036061">
    <property type="entry name" value="CheW-like_dom_sf"/>
</dbReference>
<evidence type="ECO:0000313" key="16">
    <source>
        <dbReference type="EMBL" id="GLR27637.1"/>
    </source>
</evidence>
<dbReference type="InterPro" id="IPR002545">
    <property type="entry name" value="CheW-lke_dom"/>
</dbReference>
<dbReference type="SMART" id="SM00260">
    <property type="entry name" value="CheW"/>
    <property type="match status" value="1"/>
</dbReference>
<dbReference type="Proteomes" id="UP001156664">
    <property type="component" value="Unassembled WGS sequence"/>
</dbReference>
<evidence type="ECO:0000256" key="1">
    <source>
        <dbReference type="ARBA" id="ARBA00000085"/>
    </source>
</evidence>
<dbReference type="InterPro" id="IPR036097">
    <property type="entry name" value="HisK_dim/P_sf"/>
</dbReference>
<keyword evidence="4" id="KW-0145">Chemotaxis</keyword>
<dbReference type="InterPro" id="IPR004358">
    <property type="entry name" value="Sig_transdc_His_kin-like_C"/>
</dbReference>
<dbReference type="PANTHER" id="PTHR43395">
    <property type="entry name" value="SENSOR HISTIDINE KINASE CHEA"/>
    <property type="match status" value="1"/>
</dbReference>
<evidence type="ECO:0000256" key="6">
    <source>
        <dbReference type="ARBA" id="ARBA00022679"/>
    </source>
</evidence>
<dbReference type="SUPFAM" id="SSF55874">
    <property type="entry name" value="ATPase domain of HSP90 chaperone/DNA topoisomerase II/histidine kinase"/>
    <property type="match status" value="1"/>
</dbReference>
<dbReference type="PROSITE" id="PS50851">
    <property type="entry name" value="CHEW"/>
    <property type="match status" value="1"/>
</dbReference>
<dbReference type="SMART" id="SM00387">
    <property type="entry name" value="HATPase_c"/>
    <property type="match status" value="1"/>
</dbReference>
<dbReference type="Pfam" id="PF02518">
    <property type="entry name" value="HATPase_c"/>
    <property type="match status" value="1"/>
</dbReference>
<keyword evidence="17" id="KW-1185">Reference proteome</keyword>
<evidence type="ECO:0000256" key="9">
    <source>
        <dbReference type="ARBA" id="ARBA00022840"/>
    </source>
</evidence>
<feature type="domain" description="CheW-like" evidence="14">
    <location>
        <begin position="570"/>
        <end position="703"/>
    </location>
</feature>
<comment type="caution">
    <text evidence="16">The sequence shown here is derived from an EMBL/GenBank/DDBJ whole genome shotgun (WGS) entry which is preliminary data.</text>
</comment>
<comment type="function">
    <text evidence="11">Involved in the transmission of sensory signals from the chemoreceptors to the flagellar motors. CheA is autophosphorylated; it can transfer its phosphate group to either CheB or CheY.</text>
</comment>
<dbReference type="RefSeq" id="WP_284282477.1">
    <property type="nucleotide sequence ID" value="NZ_BSOJ01000032.1"/>
</dbReference>
<dbReference type="Gene3D" id="1.20.120.160">
    <property type="entry name" value="HPT domain"/>
    <property type="match status" value="1"/>
</dbReference>
<sequence>MAFEFDLESSRGVFYTEARQLLGEVESYVLQLEQDPHDTETLNAAFRAAHTIKGSAGVFGLSVITHFVHDLETVLDRVRNGEIAFDGAMSTLVLECRDHISNLVDAIEGGGNAEHVGEDLAPVQSQLTKRLQSYLLDADRSSDSGGATLQDQAASPAVATDALWHISVRLGKSTLCDGFDPAPIFGYLSTYGAIEAIIPVLDKLPAFSDLDPEGCYLGFELRFRTDKSKKDIEEAFEFLTQESQLRILPHQCSVDEFDALVASLPEEEGRALELLEQAGFTRPAPQVQLDQSSAVAERPADAVVNIPVSQKKKAPAKASASSQLIRVPSDKLDALINLVGELVIANAGTVEQAKQMNNVSMLEATSAVAGLIEEIRDGALGLRMVQIGETFQRFQRVVRDISMGMGKQISLDIRGEETELDKSVVEKIGDPLMHLVRNALDHGLETPAEREAAGKPLNGRLGLHAYHDSGHIVIEVSDDGRGLVRDKILKKALEKGIVTPEQTLSDAEVNMLIFAPGFSTADQVTDISGRGVGMDVVKRNIEALRGSVQVRSEAGKGTTFEIRLPLTLAIIDGFTIGVGNSVYVIPLGFVRECLELPSSALVEDDRMDIHYDLRGEFLPCVRLRKVFDVKGPRPKRENIIVVSFGGVKAGIVTDQLHGESQTVIKPLGTLFEQNKAISGATILGSGDVALIIDVPKLIGEVAHITARQSDRLRLVS</sequence>
<dbReference type="PANTHER" id="PTHR43395:SF10">
    <property type="entry name" value="CHEMOTAXIS PROTEIN CHEA"/>
    <property type="match status" value="1"/>
</dbReference>
<evidence type="ECO:0000256" key="7">
    <source>
        <dbReference type="ARBA" id="ARBA00022741"/>
    </source>
</evidence>
<dbReference type="Gene3D" id="3.30.565.10">
    <property type="entry name" value="Histidine kinase-like ATPase, C-terminal domain"/>
    <property type="match status" value="1"/>
</dbReference>
<dbReference type="Pfam" id="PF01584">
    <property type="entry name" value="CheW"/>
    <property type="match status" value="1"/>
</dbReference>
<dbReference type="InterPro" id="IPR051315">
    <property type="entry name" value="Bact_Chemotaxis_CheA"/>
</dbReference>
<dbReference type="SMART" id="SM01231">
    <property type="entry name" value="H-kinase_dim"/>
    <property type="match status" value="1"/>
</dbReference>
<evidence type="ECO:0000256" key="4">
    <source>
        <dbReference type="ARBA" id="ARBA00022500"/>
    </source>
</evidence>
<keyword evidence="8" id="KW-0418">Kinase</keyword>
<evidence type="ECO:0000259" key="13">
    <source>
        <dbReference type="PROSITE" id="PS50109"/>
    </source>
</evidence>
<dbReference type="PRINTS" id="PR00344">
    <property type="entry name" value="BCTRLSENSOR"/>
</dbReference>
<evidence type="ECO:0000259" key="15">
    <source>
        <dbReference type="PROSITE" id="PS50894"/>
    </source>
</evidence>
<dbReference type="SMART" id="SM00073">
    <property type="entry name" value="HPT"/>
    <property type="match status" value="1"/>
</dbReference>
<feature type="domain" description="HPt" evidence="15">
    <location>
        <begin position="3"/>
        <end position="107"/>
    </location>
</feature>
<dbReference type="PROSITE" id="PS50894">
    <property type="entry name" value="HPT"/>
    <property type="match status" value="1"/>
</dbReference>
<keyword evidence="6" id="KW-0808">Transferase</keyword>
<evidence type="ECO:0000256" key="5">
    <source>
        <dbReference type="ARBA" id="ARBA00022553"/>
    </source>
</evidence>